<evidence type="ECO:0000313" key="2">
    <source>
        <dbReference type="Proteomes" id="UP000821845"/>
    </source>
</evidence>
<evidence type="ECO:0000313" key="1">
    <source>
        <dbReference type="EMBL" id="KAH6941599.1"/>
    </source>
</evidence>
<accession>A0ACB7T6H7</accession>
<dbReference type="Proteomes" id="UP000821845">
    <property type="component" value="Chromosome 11"/>
</dbReference>
<protein>
    <submittedName>
        <fullName evidence="1">Uncharacterized protein</fullName>
    </submittedName>
</protein>
<name>A0ACB7T6H7_HYAAI</name>
<organism evidence="1 2">
    <name type="scientific">Hyalomma asiaticum</name>
    <name type="common">Tick</name>
    <dbReference type="NCBI Taxonomy" id="266040"/>
    <lineage>
        <taxon>Eukaryota</taxon>
        <taxon>Metazoa</taxon>
        <taxon>Ecdysozoa</taxon>
        <taxon>Arthropoda</taxon>
        <taxon>Chelicerata</taxon>
        <taxon>Arachnida</taxon>
        <taxon>Acari</taxon>
        <taxon>Parasitiformes</taxon>
        <taxon>Ixodida</taxon>
        <taxon>Ixodoidea</taxon>
        <taxon>Ixodidae</taxon>
        <taxon>Hyalomminae</taxon>
        <taxon>Hyalomma</taxon>
    </lineage>
</organism>
<keyword evidence="2" id="KW-1185">Reference proteome</keyword>
<sequence length="298" mass="33269">MTDRVCHLFRRREVETSQSQLATVSSPNVTMRITDRQGDDVFTAQVGDPLALRFEIIDSNSPYEIFVRELVAMDGVDSSEILLVDSHGCPTDRTIMGPLHKVNDDGKVLHAPFDAFKFPTSEIVQFKALVTPCLPTCEPARCSEKGQPPYGREVDSFGRRRRRWTEKGVHGENSAQRRSRRASSSPVAGGPDDEEDDELVVVQTIHITDKFGFSRSQYKDGENGVDGSSKQDTMILSTDGSSCINVVGLIVACSMFLMAQVVLLLVWGCIWQRRRRNKLDECNTPSIDILYSSSSKIY</sequence>
<gene>
    <name evidence="1" type="ORF">HPB50_020963</name>
</gene>
<proteinExistence type="predicted"/>
<comment type="caution">
    <text evidence="1">The sequence shown here is derived from an EMBL/GenBank/DDBJ whole genome shotgun (WGS) entry which is preliminary data.</text>
</comment>
<dbReference type="EMBL" id="CM023491">
    <property type="protein sequence ID" value="KAH6941599.1"/>
    <property type="molecule type" value="Genomic_DNA"/>
</dbReference>
<reference evidence="1" key="1">
    <citation type="submission" date="2020-05" db="EMBL/GenBank/DDBJ databases">
        <title>Large-scale comparative analyses of tick genomes elucidate their genetic diversity and vector capacities.</title>
        <authorList>
            <person name="Jia N."/>
            <person name="Wang J."/>
            <person name="Shi W."/>
            <person name="Du L."/>
            <person name="Sun Y."/>
            <person name="Zhan W."/>
            <person name="Jiang J."/>
            <person name="Wang Q."/>
            <person name="Zhang B."/>
            <person name="Ji P."/>
            <person name="Sakyi L.B."/>
            <person name="Cui X."/>
            <person name="Yuan T."/>
            <person name="Jiang B."/>
            <person name="Yang W."/>
            <person name="Lam T.T.-Y."/>
            <person name="Chang Q."/>
            <person name="Ding S."/>
            <person name="Wang X."/>
            <person name="Zhu J."/>
            <person name="Ruan X."/>
            <person name="Zhao L."/>
            <person name="Wei J."/>
            <person name="Que T."/>
            <person name="Du C."/>
            <person name="Cheng J."/>
            <person name="Dai P."/>
            <person name="Han X."/>
            <person name="Huang E."/>
            <person name="Gao Y."/>
            <person name="Liu J."/>
            <person name="Shao H."/>
            <person name="Ye R."/>
            <person name="Li L."/>
            <person name="Wei W."/>
            <person name="Wang X."/>
            <person name="Wang C."/>
            <person name="Yang T."/>
            <person name="Huo Q."/>
            <person name="Li W."/>
            <person name="Guo W."/>
            <person name="Chen H."/>
            <person name="Zhou L."/>
            <person name="Ni X."/>
            <person name="Tian J."/>
            <person name="Zhou Y."/>
            <person name="Sheng Y."/>
            <person name="Liu T."/>
            <person name="Pan Y."/>
            <person name="Xia L."/>
            <person name="Li J."/>
            <person name="Zhao F."/>
            <person name="Cao W."/>
        </authorList>
    </citation>
    <scope>NUCLEOTIDE SEQUENCE</scope>
    <source>
        <strain evidence="1">Hyas-2018</strain>
    </source>
</reference>